<organism evidence="1 2">
    <name type="scientific">Sporisorium scitamineum</name>
    <dbReference type="NCBI Taxonomy" id="49012"/>
    <lineage>
        <taxon>Eukaryota</taxon>
        <taxon>Fungi</taxon>
        <taxon>Dikarya</taxon>
        <taxon>Basidiomycota</taxon>
        <taxon>Ustilaginomycotina</taxon>
        <taxon>Ustilaginomycetes</taxon>
        <taxon>Ustilaginales</taxon>
        <taxon>Ustilaginaceae</taxon>
        <taxon>Sporisorium</taxon>
    </lineage>
</organism>
<gene>
    <name evidence="1" type="primary">SSCI05500.1</name>
</gene>
<dbReference type="EMBL" id="CCFA01000301">
    <property type="protein sequence ID" value="CDR98737.1"/>
    <property type="molecule type" value="Genomic_DNA"/>
</dbReference>
<evidence type="ECO:0000313" key="1">
    <source>
        <dbReference type="EMBL" id="CDR98737.1"/>
    </source>
</evidence>
<keyword evidence="2" id="KW-1185">Reference proteome</keyword>
<accession>A0A0F7RVD1</accession>
<protein>
    <submittedName>
        <fullName evidence="1">Uncharacterized protein</fullName>
    </submittedName>
</protein>
<reference evidence="2" key="1">
    <citation type="submission" date="2014-06" db="EMBL/GenBank/DDBJ databases">
        <authorList>
            <person name="Berkman P.J."/>
        </authorList>
    </citation>
    <scope>NUCLEOTIDE SEQUENCE [LARGE SCALE GENOMIC DNA]</scope>
</reference>
<sequence>MTASYCEKVSGIVDSQAGWRGAEAYCEMATSGTLPTATRKRGLEK</sequence>
<dbReference type="AlphaFoldDB" id="A0A0F7RVD1"/>
<evidence type="ECO:0000313" key="2">
    <source>
        <dbReference type="Proteomes" id="UP000242770"/>
    </source>
</evidence>
<dbReference type="Proteomes" id="UP000242770">
    <property type="component" value="Unassembled WGS sequence"/>
</dbReference>
<proteinExistence type="predicted"/>
<name>A0A0F7RVD1_9BASI</name>